<proteinExistence type="predicted"/>
<dbReference type="SUPFAM" id="SSF64376">
    <property type="entry name" value="YlxR-like"/>
    <property type="match status" value="1"/>
</dbReference>
<comment type="caution">
    <text evidence="2">The sequence shown here is derived from an EMBL/GenBank/DDBJ whole genome shotgun (WGS) entry which is preliminary data.</text>
</comment>
<organism evidence="2 3">
    <name type="scientific">Clostridium novyi A str. 4552</name>
    <dbReference type="NCBI Taxonomy" id="1444289"/>
    <lineage>
        <taxon>Bacteria</taxon>
        <taxon>Bacillati</taxon>
        <taxon>Bacillota</taxon>
        <taxon>Clostridia</taxon>
        <taxon>Eubacteriales</taxon>
        <taxon>Clostridiaceae</taxon>
        <taxon>Clostridium</taxon>
    </lineage>
</organism>
<dbReference type="OrthoDB" id="9813251at2"/>
<evidence type="ECO:0000313" key="2">
    <source>
        <dbReference type="EMBL" id="KGM97729.1"/>
    </source>
</evidence>
<dbReference type="Proteomes" id="UP000030012">
    <property type="component" value="Unassembled WGS sequence"/>
</dbReference>
<protein>
    <submittedName>
        <fullName evidence="2">Nucleic-acid-binding protein implicated in transcription termination</fullName>
    </submittedName>
</protein>
<dbReference type="EMBL" id="JENJ01000007">
    <property type="protein sequence ID" value="KGM97729.1"/>
    <property type="molecule type" value="Genomic_DNA"/>
</dbReference>
<dbReference type="RefSeq" id="WP_039249151.1">
    <property type="nucleotide sequence ID" value="NZ_JENJ01000007.1"/>
</dbReference>
<dbReference type="PANTHER" id="PTHR34215">
    <property type="entry name" value="BLL0784 PROTEIN"/>
    <property type="match status" value="1"/>
</dbReference>
<feature type="domain" description="YlxR" evidence="1">
    <location>
        <begin position="9"/>
        <end position="82"/>
    </location>
</feature>
<dbReference type="Gene3D" id="3.30.1230.10">
    <property type="entry name" value="YlxR-like"/>
    <property type="match status" value="1"/>
</dbReference>
<dbReference type="Pfam" id="PF04296">
    <property type="entry name" value="YlxR"/>
    <property type="match status" value="1"/>
</dbReference>
<name>A0A0A0I8J0_CLONO</name>
<dbReference type="CDD" id="cd00279">
    <property type="entry name" value="YlxR"/>
    <property type="match status" value="1"/>
</dbReference>
<dbReference type="PANTHER" id="PTHR34215:SF1">
    <property type="entry name" value="YLXR DOMAIN-CONTAINING PROTEIN"/>
    <property type="match status" value="1"/>
</dbReference>
<gene>
    <name evidence="2" type="ORF">Z968_02470</name>
</gene>
<dbReference type="InterPro" id="IPR035931">
    <property type="entry name" value="YlxR-like_sf"/>
</dbReference>
<evidence type="ECO:0000313" key="3">
    <source>
        <dbReference type="Proteomes" id="UP000030012"/>
    </source>
</evidence>
<accession>A0A0A0I8J0</accession>
<dbReference type="InterPro" id="IPR007393">
    <property type="entry name" value="YlxR_dom"/>
</dbReference>
<dbReference type="InterPro" id="IPR037465">
    <property type="entry name" value="YlxR"/>
</dbReference>
<dbReference type="AlphaFoldDB" id="A0A0A0I8J0"/>
<dbReference type="NCBIfam" id="NF047356">
    <property type="entry name" value="RNA_bind_RnpM"/>
    <property type="match status" value="1"/>
</dbReference>
<evidence type="ECO:0000259" key="1">
    <source>
        <dbReference type="Pfam" id="PF04296"/>
    </source>
</evidence>
<reference evidence="2 3" key="1">
    <citation type="submission" date="2014-01" db="EMBL/GenBank/DDBJ databases">
        <title>Plasmidome dynamics in the species complex Clostridium novyi sensu lato converts strains of independent lineages into distinctly different pathogens.</title>
        <authorList>
            <person name="Skarin H."/>
            <person name="Segerman B."/>
        </authorList>
    </citation>
    <scope>NUCLEOTIDE SEQUENCE [LARGE SCALE GENOMIC DNA]</scope>
    <source>
        <strain evidence="2 3">4552</strain>
    </source>
</reference>
<sequence>MKMKKIPTRMCTGCSEMKPKKELIRVVKNKENEVSIDLTGKKPGRGAYICKNIECLEKAFKTKRLERNLEVKIDDEIYEKLKNEIME</sequence>